<sequence>MKPLLSTYFLFLFVNTIQAQSVVLNNPNQTYLIFENCAALPIEPGQKITLDSLLHHPDTYRFSTLKQRPFQSDNKHSYWFKVDLINPTLDNYFLRCYYASDLVQVYEIANNQLIDSCQIDFHGTSNQDLFQRSRSILPLQLRQGQTRTLYFFVPNMSIPDLHIGIMSAQRLTKEIHFQDLLNGLFYGFIFIIVIYSLLLGIRLGDRDNILYALSTVVTTSIGISSNGTLLELPGNWVIALKDNHGVHTGISVLFQIGFILSFLQLRQRAPWLYRGGVALAVVVAIATAGVFSMYLLRQQQGHHLQDYLGITTAFPLTFFGTLAGITVAIKGYRPGLFYALGSISVLICTGLFVLSLYGVFPFMFWNQNGASIGLILEIIFFLLGLTYKINQLKKKQDEAILEQLRLTQENQTLIETQNRVLEEKVEQRTAELKASQAQLIQKEKLASLGELTAGIAHEIQNPLNFVNNFSAVSTELVDELQEGPLQLLPESEKAYSDAILGDLRHNMQKINHHGNRASSIVKGMLEHSRVSNGERQLTDLNKLANDYLRLAYQNQRAKDNLFTCQLVTSFDPTIPAIQLDSQDIGRVLLNLYNNAFYAIRQWEKQQTNGYQPMLEVSSYAQNGYVALRVKDNGPGIQEPIKDKLFQPFFTTKPPGEGTGLGLSLSYDIVTKGHAGDLLVDSQEGRGATFTVQLPI</sequence>
<evidence type="ECO:0000256" key="6">
    <source>
        <dbReference type="SAM" id="SignalP"/>
    </source>
</evidence>
<dbReference type="InterPro" id="IPR003594">
    <property type="entry name" value="HATPase_dom"/>
</dbReference>
<reference evidence="8 9" key="1">
    <citation type="submission" date="2020-07" db="EMBL/GenBank/DDBJ databases">
        <title>Spirosoma foliorum sp. nov., isolated from the leaves on the Nejang mountain Korea, Republic of.</title>
        <authorList>
            <person name="Ho H."/>
            <person name="Lee Y.-J."/>
            <person name="Nurcahyanto D.-A."/>
            <person name="Kim S.-G."/>
        </authorList>
    </citation>
    <scope>NUCLEOTIDE SEQUENCE [LARGE SCALE GENOMIC DNA]</scope>
    <source>
        <strain evidence="8 9">PL0136</strain>
    </source>
</reference>
<dbReference type="PANTHER" id="PTHR43065">
    <property type="entry name" value="SENSOR HISTIDINE KINASE"/>
    <property type="match status" value="1"/>
</dbReference>
<dbReference type="Pfam" id="PF07696">
    <property type="entry name" value="7TMR-DISMED2"/>
    <property type="match status" value="1"/>
</dbReference>
<feature type="signal peptide" evidence="6">
    <location>
        <begin position="1"/>
        <end position="19"/>
    </location>
</feature>
<dbReference type="CDD" id="cd00082">
    <property type="entry name" value="HisKA"/>
    <property type="match status" value="1"/>
</dbReference>
<comment type="catalytic activity">
    <reaction evidence="1">
        <text>ATP + protein L-histidine = ADP + protein N-phospho-L-histidine.</text>
        <dbReference type="EC" id="2.7.13.3"/>
    </reaction>
</comment>
<dbReference type="PROSITE" id="PS50109">
    <property type="entry name" value="HIS_KIN"/>
    <property type="match status" value="1"/>
</dbReference>
<keyword evidence="4" id="KW-0175">Coiled coil</keyword>
<dbReference type="SUPFAM" id="SSF47384">
    <property type="entry name" value="Homodimeric domain of signal transducing histidine kinase"/>
    <property type="match status" value="1"/>
</dbReference>
<feature type="transmembrane region" description="Helical" evidence="5">
    <location>
        <begin position="277"/>
        <end position="295"/>
    </location>
</feature>
<organism evidence="8 9">
    <name type="scientific">Spirosoma foliorum</name>
    <dbReference type="NCBI Taxonomy" id="2710596"/>
    <lineage>
        <taxon>Bacteria</taxon>
        <taxon>Pseudomonadati</taxon>
        <taxon>Bacteroidota</taxon>
        <taxon>Cytophagia</taxon>
        <taxon>Cytophagales</taxon>
        <taxon>Cytophagaceae</taxon>
        <taxon>Spirosoma</taxon>
    </lineage>
</organism>
<keyword evidence="9" id="KW-1185">Reference proteome</keyword>
<dbReference type="Pfam" id="PF07695">
    <property type="entry name" value="7TMR-DISM_7TM"/>
    <property type="match status" value="1"/>
</dbReference>
<dbReference type="Gene3D" id="2.60.40.2380">
    <property type="match status" value="1"/>
</dbReference>
<evidence type="ECO:0000313" key="8">
    <source>
        <dbReference type="EMBL" id="QMW06755.1"/>
    </source>
</evidence>
<protein>
    <recommendedName>
        <fullName evidence="2">histidine kinase</fullName>
        <ecNumber evidence="2">2.7.13.3</ecNumber>
    </recommendedName>
</protein>
<feature type="domain" description="Histidine kinase" evidence="7">
    <location>
        <begin position="454"/>
        <end position="695"/>
    </location>
</feature>
<keyword evidence="5" id="KW-0812">Transmembrane</keyword>
<dbReference type="InterPro" id="IPR036097">
    <property type="entry name" value="HisK_dim/P_sf"/>
</dbReference>
<dbReference type="AlphaFoldDB" id="A0A7G5H6L3"/>
<dbReference type="Gene3D" id="1.10.287.130">
    <property type="match status" value="1"/>
</dbReference>
<dbReference type="InterPro" id="IPR004358">
    <property type="entry name" value="Sig_transdc_His_kin-like_C"/>
</dbReference>
<evidence type="ECO:0000256" key="3">
    <source>
        <dbReference type="ARBA" id="ARBA00022553"/>
    </source>
</evidence>
<feature type="coiled-coil region" evidence="4">
    <location>
        <begin position="389"/>
        <end position="438"/>
    </location>
</feature>
<evidence type="ECO:0000256" key="2">
    <source>
        <dbReference type="ARBA" id="ARBA00012438"/>
    </source>
</evidence>
<dbReference type="InterPro" id="IPR003661">
    <property type="entry name" value="HisK_dim/P_dom"/>
</dbReference>
<dbReference type="InterPro" id="IPR011623">
    <property type="entry name" value="7TMR_DISM_rcpt_extracell_dom1"/>
</dbReference>
<evidence type="ECO:0000256" key="4">
    <source>
        <dbReference type="SAM" id="Coils"/>
    </source>
</evidence>
<keyword evidence="5" id="KW-1133">Transmembrane helix</keyword>
<feature type="transmembrane region" description="Helical" evidence="5">
    <location>
        <begin position="208"/>
        <end position="225"/>
    </location>
</feature>
<dbReference type="GO" id="GO:0000155">
    <property type="term" value="F:phosphorelay sensor kinase activity"/>
    <property type="evidence" value="ECO:0007669"/>
    <property type="project" value="InterPro"/>
</dbReference>
<dbReference type="InterPro" id="IPR036890">
    <property type="entry name" value="HATPase_C_sf"/>
</dbReference>
<dbReference type="SUPFAM" id="SSF55874">
    <property type="entry name" value="ATPase domain of HSP90 chaperone/DNA topoisomerase II/histidine kinase"/>
    <property type="match status" value="1"/>
</dbReference>
<evidence type="ECO:0000256" key="1">
    <source>
        <dbReference type="ARBA" id="ARBA00000085"/>
    </source>
</evidence>
<keyword evidence="3" id="KW-0597">Phosphoprotein</keyword>
<dbReference type="KEGG" id="sfol:H3H32_18615"/>
<evidence type="ECO:0000259" key="7">
    <source>
        <dbReference type="PROSITE" id="PS50109"/>
    </source>
</evidence>
<feature type="transmembrane region" description="Helical" evidence="5">
    <location>
        <begin position="180"/>
        <end position="201"/>
    </location>
</feature>
<dbReference type="Pfam" id="PF02518">
    <property type="entry name" value="HATPase_c"/>
    <property type="match status" value="1"/>
</dbReference>
<dbReference type="InterPro" id="IPR011622">
    <property type="entry name" value="7TMR_DISM_rcpt_extracell_dom2"/>
</dbReference>
<name>A0A7G5H6L3_9BACT</name>
<dbReference type="SMART" id="SM00388">
    <property type="entry name" value="HisKA"/>
    <property type="match status" value="1"/>
</dbReference>
<keyword evidence="6" id="KW-0732">Signal</keyword>
<accession>A0A7G5H6L3</accession>
<feature type="transmembrane region" description="Helical" evidence="5">
    <location>
        <begin position="336"/>
        <end position="357"/>
    </location>
</feature>
<dbReference type="EC" id="2.7.13.3" evidence="2"/>
<dbReference type="RefSeq" id="WP_182464148.1">
    <property type="nucleotide sequence ID" value="NZ_CP059732.1"/>
</dbReference>
<feature type="transmembrane region" description="Helical" evidence="5">
    <location>
        <begin position="245"/>
        <end position="265"/>
    </location>
</feature>
<dbReference type="PANTHER" id="PTHR43065:SF42">
    <property type="entry name" value="TWO-COMPONENT SENSOR PPRA"/>
    <property type="match status" value="1"/>
</dbReference>
<dbReference type="SMART" id="SM00387">
    <property type="entry name" value="HATPase_c"/>
    <property type="match status" value="1"/>
</dbReference>
<keyword evidence="5" id="KW-0472">Membrane</keyword>
<dbReference type="InterPro" id="IPR005467">
    <property type="entry name" value="His_kinase_dom"/>
</dbReference>
<evidence type="ECO:0000313" key="9">
    <source>
        <dbReference type="Proteomes" id="UP000515369"/>
    </source>
</evidence>
<feature type="transmembrane region" description="Helical" evidence="5">
    <location>
        <begin position="369"/>
        <end position="387"/>
    </location>
</feature>
<dbReference type="EMBL" id="CP059732">
    <property type="protein sequence ID" value="QMW06755.1"/>
    <property type="molecule type" value="Genomic_DNA"/>
</dbReference>
<proteinExistence type="predicted"/>
<dbReference type="Proteomes" id="UP000515369">
    <property type="component" value="Chromosome"/>
</dbReference>
<gene>
    <name evidence="8" type="ORF">H3H32_18615</name>
</gene>
<evidence type="ECO:0000256" key="5">
    <source>
        <dbReference type="SAM" id="Phobius"/>
    </source>
</evidence>
<dbReference type="PRINTS" id="PR00344">
    <property type="entry name" value="BCTRLSENSOR"/>
</dbReference>
<dbReference type="Gene3D" id="3.30.565.10">
    <property type="entry name" value="Histidine kinase-like ATPase, C-terminal domain"/>
    <property type="match status" value="1"/>
</dbReference>
<feature type="transmembrane region" description="Helical" evidence="5">
    <location>
        <begin position="307"/>
        <end position="329"/>
    </location>
</feature>
<feature type="chain" id="PRO_5028962462" description="histidine kinase" evidence="6">
    <location>
        <begin position="20"/>
        <end position="695"/>
    </location>
</feature>